<protein>
    <submittedName>
        <fullName evidence="1">Uncharacterized protein</fullName>
    </submittedName>
</protein>
<evidence type="ECO:0000313" key="1">
    <source>
        <dbReference type="EMBL" id="JAD91631.1"/>
    </source>
</evidence>
<dbReference type="AlphaFoldDB" id="A0A0A9DV30"/>
<reference evidence="1" key="2">
    <citation type="journal article" date="2015" name="Data Brief">
        <title>Shoot transcriptome of the giant reed, Arundo donax.</title>
        <authorList>
            <person name="Barrero R.A."/>
            <person name="Guerrero F.D."/>
            <person name="Moolhuijzen P."/>
            <person name="Goolsby J.A."/>
            <person name="Tidwell J."/>
            <person name="Bellgard S.E."/>
            <person name="Bellgard M.I."/>
        </authorList>
    </citation>
    <scope>NUCLEOTIDE SEQUENCE</scope>
    <source>
        <tissue evidence="1">Shoot tissue taken approximately 20 cm above the soil surface</tissue>
    </source>
</reference>
<accession>A0A0A9DV30</accession>
<reference evidence="1" key="1">
    <citation type="submission" date="2014-09" db="EMBL/GenBank/DDBJ databases">
        <authorList>
            <person name="Magalhaes I.L.F."/>
            <person name="Oliveira U."/>
            <person name="Santos F.R."/>
            <person name="Vidigal T.H.D.A."/>
            <person name="Brescovit A.D."/>
            <person name="Santos A.J."/>
        </authorList>
    </citation>
    <scope>NUCLEOTIDE SEQUENCE</scope>
    <source>
        <tissue evidence="1">Shoot tissue taken approximately 20 cm above the soil surface</tissue>
    </source>
</reference>
<proteinExistence type="predicted"/>
<name>A0A0A9DV30_ARUDO</name>
<organism evidence="1">
    <name type="scientific">Arundo donax</name>
    <name type="common">Giant reed</name>
    <name type="synonym">Donax arundinaceus</name>
    <dbReference type="NCBI Taxonomy" id="35708"/>
    <lineage>
        <taxon>Eukaryota</taxon>
        <taxon>Viridiplantae</taxon>
        <taxon>Streptophyta</taxon>
        <taxon>Embryophyta</taxon>
        <taxon>Tracheophyta</taxon>
        <taxon>Spermatophyta</taxon>
        <taxon>Magnoliopsida</taxon>
        <taxon>Liliopsida</taxon>
        <taxon>Poales</taxon>
        <taxon>Poaceae</taxon>
        <taxon>PACMAD clade</taxon>
        <taxon>Arundinoideae</taxon>
        <taxon>Arundineae</taxon>
        <taxon>Arundo</taxon>
    </lineage>
</organism>
<sequence length="51" mass="5770">MGFMIECVFVVGNLMRCSWIEPMLSSSQKTKQKALYTGICMESSQESTKMV</sequence>
<dbReference type="EMBL" id="GBRH01206264">
    <property type="protein sequence ID" value="JAD91631.1"/>
    <property type="molecule type" value="Transcribed_RNA"/>
</dbReference>